<accession>A0A9P8BYW2</accession>
<dbReference type="PROSITE" id="PS50865">
    <property type="entry name" value="ZF_MYND_2"/>
    <property type="match status" value="1"/>
</dbReference>
<dbReference type="OrthoDB" id="1028014at2759"/>
<gene>
    <name evidence="8" type="ORF">KI688_008003</name>
</gene>
<dbReference type="Gene3D" id="2.170.270.10">
    <property type="entry name" value="SET domain"/>
    <property type="match status" value="1"/>
</dbReference>
<feature type="compositionally biased region" description="Polar residues" evidence="5">
    <location>
        <begin position="114"/>
        <end position="137"/>
    </location>
</feature>
<evidence type="ECO:0000256" key="4">
    <source>
        <dbReference type="PROSITE-ProRule" id="PRU00134"/>
    </source>
</evidence>
<evidence type="ECO:0000259" key="6">
    <source>
        <dbReference type="PROSITE" id="PS50280"/>
    </source>
</evidence>
<dbReference type="SUPFAM" id="SSF144232">
    <property type="entry name" value="HIT/MYND zinc finger-like"/>
    <property type="match status" value="1"/>
</dbReference>
<dbReference type="InterPro" id="IPR046341">
    <property type="entry name" value="SET_dom_sf"/>
</dbReference>
<dbReference type="PANTHER" id="PTHR12197:SF292">
    <property type="entry name" value="SET DOMAIN-CONTAINING PROTEIN"/>
    <property type="match status" value="1"/>
</dbReference>
<reference evidence="8" key="1">
    <citation type="submission" date="2021-06" db="EMBL/GenBank/DDBJ databases">
        <title>Genome Sequence of Mortierella hyaline Strain SCG-10, a Cold-Adapted, Nitrate-Reducing Fungus Isolated from Soil in Minnesota, USA.</title>
        <authorList>
            <person name="Aldossari N."/>
        </authorList>
    </citation>
    <scope>NUCLEOTIDE SEQUENCE</scope>
    <source>
        <strain evidence="8">SCG-10</strain>
    </source>
</reference>
<dbReference type="SUPFAM" id="SSF82199">
    <property type="entry name" value="SET domain"/>
    <property type="match status" value="1"/>
</dbReference>
<evidence type="ECO:0000313" key="8">
    <source>
        <dbReference type="EMBL" id="KAG9070467.1"/>
    </source>
</evidence>
<feature type="compositionally biased region" description="Low complexity" evidence="5">
    <location>
        <begin position="138"/>
        <end position="148"/>
    </location>
</feature>
<feature type="compositionally biased region" description="Basic residues" evidence="5">
    <location>
        <begin position="416"/>
        <end position="425"/>
    </location>
</feature>
<evidence type="ECO:0000313" key="9">
    <source>
        <dbReference type="Proteomes" id="UP000707451"/>
    </source>
</evidence>
<organism evidence="8 9">
    <name type="scientific">Linnemannia hyalina</name>
    <dbReference type="NCBI Taxonomy" id="64524"/>
    <lineage>
        <taxon>Eukaryota</taxon>
        <taxon>Fungi</taxon>
        <taxon>Fungi incertae sedis</taxon>
        <taxon>Mucoromycota</taxon>
        <taxon>Mortierellomycotina</taxon>
        <taxon>Mortierellomycetes</taxon>
        <taxon>Mortierellales</taxon>
        <taxon>Mortierellaceae</taxon>
        <taxon>Linnemannia</taxon>
    </lineage>
</organism>
<dbReference type="Gene3D" id="6.10.140.2220">
    <property type="match status" value="1"/>
</dbReference>
<name>A0A9P8BYW2_9FUNG</name>
<feature type="region of interest" description="Disordered" evidence="5">
    <location>
        <begin position="414"/>
        <end position="436"/>
    </location>
</feature>
<keyword evidence="9" id="KW-1185">Reference proteome</keyword>
<evidence type="ECO:0000256" key="1">
    <source>
        <dbReference type="ARBA" id="ARBA00022723"/>
    </source>
</evidence>
<dbReference type="GO" id="GO:0008270">
    <property type="term" value="F:zinc ion binding"/>
    <property type="evidence" value="ECO:0007669"/>
    <property type="project" value="UniProtKB-KW"/>
</dbReference>
<dbReference type="Pfam" id="PF01753">
    <property type="entry name" value="zf-MYND"/>
    <property type="match status" value="1"/>
</dbReference>
<feature type="region of interest" description="Disordered" evidence="5">
    <location>
        <begin position="567"/>
        <end position="596"/>
    </location>
</feature>
<evidence type="ECO:0000256" key="5">
    <source>
        <dbReference type="SAM" id="MobiDB-lite"/>
    </source>
</evidence>
<dbReference type="CDD" id="cd20071">
    <property type="entry name" value="SET_SMYD"/>
    <property type="match status" value="1"/>
</dbReference>
<dbReference type="AlphaFoldDB" id="A0A9P8BYW2"/>
<feature type="domain" description="SET" evidence="6">
    <location>
        <begin position="157"/>
        <end position="559"/>
    </location>
</feature>
<keyword evidence="1" id="KW-0479">Metal-binding</keyword>
<dbReference type="PROSITE" id="PS50280">
    <property type="entry name" value="SET"/>
    <property type="match status" value="1"/>
</dbReference>
<dbReference type="Proteomes" id="UP000707451">
    <property type="component" value="Unassembled WGS sequence"/>
</dbReference>
<evidence type="ECO:0000256" key="3">
    <source>
        <dbReference type="ARBA" id="ARBA00022833"/>
    </source>
</evidence>
<dbReference type="InterPro" id="IPR002893">
    <property type="entry name" value="Znf_MYND"/>
</dbReference>
<keyword evidence="2 4" id="KW-0863">Zinc-finger</keyword>
<feature type="region of interest" description="Disordered" evidence="5">
    <location>
        <begin position="40"/>
        <end position="62"/>
    </location>
</feature>
<dbReference type="InterPro" id="IPR050869">
    <property type="entry name" value="H3K4_H4K5_MeTrfase"/>
</dbReference>
<evidence type="ECO:0008006" key="10">
    <source>
        <dbReference type="Google" id="ProtNLM"/>
    </source>
</evidence>
<sequence>MILKTPPNSSVCIGSNQAGESVSAVGQENTTAVRARKLTSTGAGSDEIDEQQDHNQGGDISLNSYDATAAAAAAADYGRQRPTALDQENSNKSTTTAVRASGSIHEHSSHIGNDSISNGQAEGQKQAAAFSTSSTQVNDNNDNNNNNDKGLGRREVRRIGRLSTPDRGRIMVAWSMIPRGTFLYRLAAQATVCDTDNRTRRCASCLKQIGSHDHDMAVVKEEKVEVARKVSGGGHGCEGCGEIWYCDHACADRDWEVLHAAECRFLKALYQGVPSTTTTSSSSNDNTNTDEDEVAWMTSVGNPHREAITRFSQQGFEPYTQDYCRILIRILTHRFHEFTDPPLSIQLGVTLTDPPYLESADPDQSKGPLPYSVVDDLVMNKESFSREKVEGEFRDVVRILDAFQSHLEASYLPRMDRRHRQHKGTKAMTEGSGKALKPPRRLLETELMNLVMREECNSFGMYEYPSFPLTPPPTTSTSTTTVVAAAAAAAASGTDAGEKSEGKDNSKICYALGLFVRQHLYGFNHSCSPNLFHVAHNNQLLLYAARDIQPGEEINITYLEFGPHYRIPPPSRAEAGTRKGVEEEEEEEKEGRKKKKEAFENRKRFLKSHFYFDCRCARCTYEDTLYSSSDDDAKEGVKGLTGGEEERFLREGLSCEREGCFGFYAPPTVLRARQDNKGSKNGWDDGSNMGGRWGCVACSRLQS</sequence>
<evidence type="ECO:0000256" key="2">
    <source>
        <dbReference type="ARBA" id="ARBA00022771"/>
    </source>
</evidence>
<feature type="domain" description="MYND-type" evidence="7">
    <location>
        <begin position="202"/>
        <end position="263"/>
    </location>
</feature>
<keyword evidence="3" id="KW-0862">Zinc</keyword>
<comment type="caution">
    <text evidence="8">The sequence shown here is derived from an EMBL/GenBank/DDBJ whole genome shotgun (WGS) entry which is preliminary data.</text>
</comment>
<protein>
    <recommendedName>
        <fullName evidence="10">SET domain-containing protein</fullName>
    </recommendedName>
</protein>
<dbReference type="Pfam" id="PF00856">
    <property type="entry name" value="SET"/>
    <property type="match status" value="1"/>
</dbReference>
<feature type="region of interest" description="Disordered" evidence="5">
    <location>
        <begin position="82"/>
        <end position="156"/>
    </location>
</feature>
<proteinExistence type="predicted"/>
<dbReference type="PANTHER" id="PTHR12197">
    <property type="entry name" value="HISTONE-LYSINE N-METHYLTRANSFERASE SMYD"/>
    <property type="match status" value="1"/>
</dbReference>
<evidence type="ECO:0000259" key="7">
    <source>
        <dbReference type="PROSITE" id="PS50865"/>
    </source>
</evidence>
<dbReference type="EMBL" id="JAHRHY010000003">
    <property type="protein sequence ID" value="KAG9070467.1"/>
    <property type="molecule type" value="Genomic_DNA"/>
</dbReference>
<dbReference type="InterPro" id="IPR001214">
    <property type="entry name" value="SET_dom"/>
</dbReference>
<feature type="compositionally biased region" description="Polar residues" evidence="5">
    <location>
        <begin position="86"/>
        <end position="98"/>
    </location>
</feature>